<comment type="caution">
    <text evidence="2">The sequence shown here is derived from an EMBL/GenBank/DDBJ whole genome shotgun (WGS) entry which is preliminary data.</text>
</comment>
<dbReference type="Gene3D" id="1.40.20.10">
    <property type="entry name" value="CHAD domain"/>
    <property type="match status" value="1"/>
</dbReference>
<name>A0A644TA40_9ZZZZ</name>
<evidence type="ECO:0000313" key="2">
    <source>
        <dbReference type="EMBL" id="MPL63032.1"/>
    </source>
</evidence>
<dbReference type="InterPro" id="IPR038186">
    <property type="entry name" value="CHAD_dom_sf"/>
</dbReference>
<dbReference type="AlphaFoldDB" id="A0A644TA40"/>
<dbReference type="Pfam" id="PF05235">
    <property type="entry name" value="CHAD"/>
    <property type="match status" value="1"/>
</dbReference>
<dbReference type="InterPro" id="IPR007899">
    <property type="entry name" value="CHAD_dom"/>
</dbReference>
<sequence>MMLIFTIQHRITMHQRLSNYFGKQCTAFAANFVKVRECFDADSIHDMRVAVKRIRAVLMLLEKLDPAFDAEKAGGELSRLFKLSGKMRDAQVQQLLVKKYESALNQDFSDFLHYLTKTEKKSIRRFTGYLEAHKVRDYTGTFQQTADEIPVRGKTLAIGEAIINLVNELLDKCGDLKNDQVHDENLHEIRRKLKQCNYLLTVFHRDDPALPLLSQTLKMLETANDLLGEWHDHVVGMELLRKYIKNAPKNHAELPGQYLSLQETMTARRHTLHLEVIGLMEKQLGII</sequence>
<feature type="domain" description="CHAD" evidence="1">
    <location>
        <begin position="10"/>
        <end position="281"/>
    </location>
</feature>
<accession>A0A644TA40</accession>
<dbReference type="PANTHER" id="PTHR39339:SF1">
    <property type="entry name" value="CHAD DOMAIN-CONTAINING PROTEIN"/>
    <property type="match status" value="1"/>
</dbReference>
<protein>
    <recommendedName>
        <fullName evidence="1">CHAD domain-containing protein</fullName>
    </recommendedName>
</protein>
<proteinExistence type="predicted"/>
<gene>
    <name evidence="2" type="ORF">SDC9_08652</name>
</gene>
<dbReference type="PANTHER" id="PTHR39339">
    <property type="entry name" value="SLR1444 PROTEIN"/>
    <property type="match status" value="1"/>
</dbReference>
<organism evidence="2">
    <name type="scientific">bioreactor metagenome</name>
    <dbReference type="NCBI Taxonomy" id="1076179"/>
    <lineage>
        <taxon>unclassified sequences</taxon>
        <taxon>metagenomes</taxon>
        <taxon>ecological metagenomes</taxon>
    </lineage>
</organism>
<dbReference type="SMART" id="SM00880">
    <property type="entry name" value="CHAD"/>
    <property type="match status" value="1"/>
</dbReference>
<evidence type="ECO:0000259" key="1">
    <source>
        <dbReference type="PROSITE" id="PS51708"/>
    </source>
</evidence>
<dbReference type="EMBL" id="VSSQ01000020">
    <property type="protein sequence ID" value="MPL63032.1"/>
    <property type="molecule type" value="Genomic_DNA"/>
</dbReference>
<reference evidence="2" key="1">
    <citation type="submission" date="2019-08" db="EMBL/GenBank/DDBJ databases">
        <authorList>
            <person name="Kucharzyk K."/>
            <person name="Murdoch R.W."/>
            <person name="Higgins S."/>
            <person name="Loffler F."/>
        </authorList>
    </citation>
    <scope>NUCLEOTIDE SEQUENCE</scope>
</reference>
<dbReference type="PROSITE" id="PS51708">
    <property type="entry name" value="CHAD"/>
    <property type="match status" value="1"/>
</dbReference>